<dbReference type="EMBL" id="AMWN01000001">
    <property type="protein sequence ID" value="EXJ96425.1"/>
    <property type="molecule type" value="Genomic_DNA"/>
</dbReference>
<name>W9Z3A2_9EURO</name>
<gene>
    <name evidence="1" type="ORF">A1O1_01551</name>
</gene>
<accession>W9Z3A2</accession>
<evidence type="ECO:0000313" key="1">
    <source>
        <dbReference type="EMBL" id="EXJ96425.1"/>
    </source>
</evidence>
<dbReference type="InterPro" id="IPR021858">
    <property type="entry name" value="Fun_TF"/>
</dbReference>
<dbReference type="AlphaFoldDB" id="W9Z3A2"/>
<dbReference type="HOGENOM" id="CLU_023254_2_1_1"/>
<reference evidence="1 2" key="1">
    <citation type="submission" date="2013-03" db="EMBL/GenBank/DDBJ databases">
        <title>The Genome Sequence of Capronia coronata CBS 617.96.</title>
        <authorList>
            <consortium name="The Broad Institute Genomics Platform"/>
            <person name="Cuomo C."/>
            <person name="de Hoog S."/>
            <person name="Gorbushina A."/>
            <person name="Walker B."/>
            <person name="Young S.K."/>
            <person name="Zeng Q."/>
            <person name="Gargeya S."/>
            <person name="Fitzgerald M."/>
            <person name="Haas B."/>
            <person name="Abouelleil A."/>
            <person name="Allen A.W."/>
            <person name="Alvarado L."/>
            <person name="Arachchi H.M."/>
            <person name="Berlin A.M."/>
            <person name="Chapman S.B."/>
            <person name="Gainer-Dewar J."/>
            <person name="Goldberg J."/>
            <person name="Griggs A."/>
            <person name="Gujja S."/>
            <person name="Hansen M."/>
            <person name="Howarth C."/>
            <person name="Imamovic A."/>
            <person name="Ireland A."/>
            <person name="Larimer J."/>
            <person name="McCowan C."/>
            <person name="Murphy C."/>
            <person name="Pearson M."/>
            <person name="Poon T.W."/>
            <person name="Priest M."/>
            <person name="Roberts A."/>
            <person name="Saif S."/>
            <person name="Shea T."/>
            <person name="Sisk P."/>
            <person name="Sykes S."/>
            <person name="Wortman J."/>
            <person name="Nusbaum C."/>
            <person name="Birren B."/>
        </authorList>
    </citation>
    <scope>NUCLEOTIDE SEQUENCE [LARGE SCALE GENOMIC DNA]</scope>
    <source>
        <strain evidence="1 2">CBS 617.96</strain>
    </source>
</reference>
<evidence type="ECO:0000313" key="2">
    <source>
        <dbReference type="Proteomes" id="UP000019484"/>
    </source>
</evidence>
<proteinExistence type="predicted"/>
<dbReference type="GeneID" id="19156453"/>
<dbReference type="PANTHER" id="PTHR37540">
    <property type="entry name" value="TRANSCRIPTION FACTOR (ACR-2), PUTATIVE-RELATED-RELATED"/>
    <property type="match status" value="1"/>
</dbReference>
<protein>
    <recommendedName>
        <fullName evidence="3">Transcription factor domain-containing protein</fullName>
    </recommendedName>
</protein>
<dbReference type="eggNOG" id="ENOG502SSBS">
    <property type="taxonomic scope" value="Eukaryota"/>
</dbReference>
<comment type="caution">
    <text evidence="1">The sequence shown here is derived from an EMBL/GenBank/DDBJ whole genome shotgun (WGS) entry which is preliminary data.</text>
</comment>
<dbReference type="Pfam" id="PF11951">
    <property type="entry name" value="Fungal_trans_2"/>
    <property type="match status" value="1"/>
</dbReference>
<evidence type="ECO:0008006" key="3">
    <source>
        <dbReference type="Google" id="ProtNLM"/>
    </source>
</evidence>
<keyword evidence="2" id="KW-1185">Reference proteome</keyword>
<dbReference type="STRING" id="1182541.W9Z3A2"/>
<dbReference type="RefSeq" id="XP_007720654.1">
    <property type="nucleotide sequence ID" value="XM_007722464.1"/>
</dbReference>
<sequence>MHFIVTTDAKKADPETQKFIRRQVMMGKNRGNSHRAKKRRATTWAISGESRTVARKRGPPVPSEAMTEAYGYNSALPRRVGSDLSFVKLATEMDSAAFGNVIRFLDVRNRASYPLVLVTGLCKKGAAWFNPLEFDAACLHVIMFAAEVFRDKLSGRSPQSLATSQEATVHFLKGVQILRERLSTGDENTHSSDSTIAAVLTLAMTALLMGEDETFKHHMNGVRKMVDLRGGIAAFKGNKLLSEMFR</sequence>
<dbReference type="OrthoDB" id="4158087at2759"/>
<dbReference type="Proteomes" id="UP000019484">
    <property type="component" value="Unassembled WGS sequence"/>
</dbReference>
<organism evidence="1 2">
    <name type="scientific">Capronia coronata CBS 617.96</name>
    <dbReference type="NCBI Taxonomy" id="1182541"/>
    <lineage>
        <taxon>Eukaryota</taxon>
        <taxon>Fungi</taxon>
        <taxon>Dikarya</taxon>
        <taxon>Ascomycota</taxon>
        <taxon>Pezizomycotina</taxon>
        <taxon>Eurotiomycetes</taxon>
        <taxon>Chaetothyriomycetidae</taxon>
        <taxon>Chaetothyriales</taxon>
        <taxon>Herpotrichiellaceae</taxon>
        <taxon>Capronia</taxon>
    </lineage>
</organism>
<dbReference type="PANTHER" id="PTHR37540:SF5">
    <property type="entry name" value="TRANSCRIPTION FACTOR DOMAIN-CONTAINING PROTEIN"/>
    <property type="match status" value="1"/>
</dbReference>